<dbReference type="HOGENOM" id="CLU_016077_6_2_0"/>
<dbReference type="Gene3D" id="3.30.300.20">
    <property type="match status" value="1"/>
</dbReference>
<dbReference type="Pfam" id="PF14714">
    <property type="entry name" value="KH_dom-like"/>
    <property type="match status" value="1"/>
</dbReference>
<keyword evidence="6 8" id="KW-0342">GTP-binding</keyword>
<dbReference type="Proteomes" id="UP000002019">
    <property type="component" value="Chromosome"/>
</dbReference>
<dbReference type="FunFam" id="3.40.50.300:FF:000057">
    <property type="entry name" value="GTPase Der"/>
    <property type="match status" value="1"/>
</dbReference>
<dbReference type="Gene3D" id="3.40.50.300">
    <property type="entry name" value="P-loop containing nucleotide triphosphate hydrolases"/>
    <property type="match status" value="2"/>
</dbReference>
<dbReference type="InterPro" id="IPR005225">
    <property type="entry name" value="Small_GTP-bd"/>
</dbReference>
<comment type="subunit">
    <text evidence="8">Associates with the 50S ribosomal subunit.</text>
</comment>
<accession>B0VG58</accession>
<dbReference type="PROSITE" id="PS51712">
    <property type="entry name" value="G_ENGA"/>
    <property type="match status" value="2"/>
</dbReference>
<dbReference type="PANTHER" id="PTHR43834:SF6">
    <property type="entry name" value="GTPASE DER"/>
    <property type="match status" value="1"/>
</dbReference>
<dbReference type="GO" id="GO:0042254">
    <property type="term" value="P:ribosome biogenesis"/>
    <property type="evidence" value="ECO:0007669"/>
    <property type="project" value="UniProtKB-KW"/>
</dbReference>
<dbReference type="SUPFAM" id="SSF52540">
    <property type="entry name" value="P-loop containing nucleoside triphosphate hydrolases"/>
    <property type="match status" value="2"/>
</dbReference>
<organism evidence="12 13">
    <name type="scientific">Cloacimonas acidaminovorans (strain Evry)</name>
    <dbReference type="NCBI Taxonomy" id="459349"/>
    <lineage>
        <taxon>Bacteria</taxon>
        <taxon>Pseudomonadati</taxon>
        <taxon>Candidatus Cloacimonadota</taxon>
        <taxon>Candidatus Cloacimonadia</taxon>
        <taxon>Candidatus Cloacimonadales</taxon>
        <taxon>Candidatus Cloacimonadaceae</taxon>
        <taxon>Candidatus Cloacimonas</taxon>
    </lineage>
</organism>
<dbReference type="InterPro" id="IPR015946">
    <property type="entry name" value="KH_dom-like_a/b"/>
</dbReference>
<keyword evidence="13" id="KW-1185">Reference proteome</keyword>
<keyword evidence="4 10" id="KW-0677">Repeat</keyword>
<evidence type="ECO:0000256" key="6">
    <source>
        <dbReference type="ARBA" id="ARBA00023134"/>
    </source>
</evidence>
<evidence type="ECO:0000256" key="10">
    <source>
        <dbReference type="RuleBase" id="RU004481"/>
    </source>
</evidence>
<keyword evidence="5 8" id="KW-0547">Nucleotide-binding</keyword>
<dbReference type="EMBL" id="CU466930">
    <property type="protein sequence ID" value="CAO80276.1"/>
    <property type="molecule type" value="Genomic_DNA"/>
</dbReference>
<dbReference type="KEGG" id="caci:CLOAM0371"/>
<dbReference type="HAMAP" id="MF_00195">
    <property type="entry name" value="GTPase_Der"/>
    <property type="match status" value="1"/>
</dbReference>
<gene>
    <name evidence="12" type="primary">engA</name>
    <name evidence="8" type="synonym">der</name>
    <name evidence="12" type="ordered locus">CLOAM0371</name>
</gene>
<dbReference type="InterPro" id="IPR016484">
    <property type="entry name" value="GTPase_Der"/>
</dbReference>
<comment type="similarity">
    <text evidence="1 8 9 10">Belongs to the TRAFAC class TrmE-Era-EngA-EngB-Septin-like GTPase superfamily. EngA (Der) GTPase family.</text>
</comment>
<dbReference type="eggNOG" id="COG1160">
    <property type="taxonomic scope" value="Bacteria"/>
</dbReference>
<feature type="binding site" evidence="8">
    <location>
        <begin position="298"/>
        <end position="301"/>
    </location>
    <ligand>
        <name>GTP</name>
        <dbReference type="ChEBI" id="CHEBI:37565"/>
        <label>2</label>
    </ligand>
</feature>
<feature type="binding site" evidence="8">
    <location>
        <begin position="57"/>
        <end position="61"/>
    </location>
    <ligand>
        <name>GTP</name>
        <dbReference type="ChEBI" id="CHEBI:37565"/>
        <label>1</label>
    </ligand>
</feature>
<feature type="binding site" evidence="8">
    <location>
        <begin position="120"/>
        <end position="123"/>
    </location>
    <ligand>
        <name>GTP</name>
        <dbReference type="ChEBI" id="CHEBI:37565"/>
        <label>1</label>
    </ligand>
</feature>
<keyword evidence="3 8" id="KW-0690">Ribosome biogenesis</keyword>
<dbReference type="InterPro" id="IPR006073">
    <property type="entry name" value="GTP-bd"/>
</dbReference>
<dbReference type="InterPro" id="IPR032859">
    <property type="entry name" value="KH_dom-like"/>
</dbReference>
<reference evidence="12 13" key="1">
    <citation type="journal article" date="2008" name="J. Bacteriol.">
        <title>'Candidatus Cloacamonas acidaminovorans': genome sequence reconstruction provides a first glimpse of a new bacterial division.</title>
        <authorList>
            <person name="Pelletier E."/>
            <person name="Kreimeyer A."/>
            <person name="Bocs S."/>
            <person name="Rouy Z."/>
            <person name="Gyapay G."/>
            <person name="Chouari R."/>
            <person name="Riviere D."/>
            <person name="Ganesan A."/>
            <person name="Daegelen P."/>
            <person name="Sghir A."/>
            <person name="Cohen G.N."/>
            <person name="Medigue C."/>
            <person name="Weissenbach J."/>
            <person name="Le Paslier D."/>
        </authorList>
    </citation>
    <scope>NUCLEOTIDE SEQUENCE [LARGE SCALE GENOMIC DNA]</scope>
    <source>
        <strain evidence="13">Evry</strain>
    </source>
</reference>
<dbReference type="AlphaFoldDB" id="B0VG58"/>
<dbReference type="PRINTS" id="PR00326">
    <property type="entry name" value="GTP1OBG"/>
</dbReference>
<feature type="binding site" evidence="8">
    <location>
        <begin position="10"/>
        <end position="17"/>
    </location>
    <ligand>
        <name>GTP</name>
        <dbReference type="ChEBI" id="CHEBI:37565"/>
        <label>1</label>
    </ligand>
</feature>
<dbReference type="InterPro" id="IPR027417">
    <property type="entry name" value="P-loop_NTPase"/>
</dbReference>
<comment type="function">
    <text evidence="8 10">GTPase that plays an essential role in the late steps of ribosome biogenesis.</text>
</comment>
<dbReference type="NCBIfam" id="TIGR03594">
    <property type="entry name" value="GTPase_EngA"/>
    <property type="match status" value="1"/>
</dbReference>
<dbReference type="GO" id="GO:0043022">
    <property type="term" value="F:ribosome binding"/>
    <property type="evidence" value="ECO:0007669"/>
    <property type="project" value="TreeGrafter"/>
</dbReference>
<dbReference type="NCBIfam" id="TIGR00231">
    <property type="entry name" value="small_GTP"/>
    <property type="match status" value="2"/>
</dbReference>
<evidence type="ECO:0000256" key="9">
    <source>
        <dbReference type="PROSITE-ProRule" id="PRU01049"/>
    </source>
</evidence>
<feature type="binding site" evidence="8">
    <location>
        <begin position="233"/>
        <end position="237"/>
    </location>
    <ligand>
        <name>GTP</name>
        <dbReference type="ChEBI" id="CHEBI:37565"/>
        <label>2</label>
    </ligand>
</feature>
<dbReference type="FunFam" id="3.40.50.300:FF:000040">
    <property type="entry name" value="GTPase Der"/>
    <property type="match status" value="1"/>
</dbReference>
<dbReference type="RefSeq" id="WP_015424137.1">
    <property type="nucleotide sequence ID" value="NC_020449.1"/>
</dbReference>
<evidence type="ECO:0000256" key="4">
    <source>
        <dbReference type="ARBA" id="ARBA00022737"/>
    </source>
</evidence>
<evidence type="ECO:0000256" key="3">
    <source>
        <dbReference type="ARBA" id="ARBA00022517"/>
    </source>
</evidence>
<sequence length="449" mass="51747">MRKYIVSIVGRPNVGKSTLFNRLCRKRSAIVDFEAGITRDRKYEDVEWNGKIFKLVDTGGIVFNSIETIDKMVLHQVMLAIDESDLIIFMVDAQTGTTDIDKEIAKILYPHKDKVMLVANKADNEKYEWEVYDFLQLGFGDVIPISASQGRNTGDFLDAVIERIPGTQSIFQLEEKSSATRIAVVGKPNVGKSSIVNLLLGNPKLIVTEIPGTTRDAIDSPFRYHNKDYILIDTAGLRRKTRVNYGVEYFSTLRTIEAIDRCDIVVLVLTADEELSVQDIKIASYAKRKMKEIMVVYNKWDLIEKETNTINKYLKELHYQMPFLQFAPVLFISAKTTQRIHRIMETVAKIEEESEKRISTAELNRFMEKVIMHRPPTHPSGRHIKIYYLTQAAVKPPTFIFFCNTPSLITENYRRYLHNQLREMFKFEGVSIKLIFKGRKKGEDKLELQ</sequence>
<feature type="domain" description="EngA-type G" evidence="11">
    <location>
        <begin position="180"/>
        <end position="355"/>
    </location>
</feature>
<dbReference type="PIRSF" id="PIRSF006485">
    <property type="entry name" value="GTP-binding_EngA"/>
    <property type="match status" value="1"/>
</dbReference>
<dbReference type="InterPro" id="IPR031166">
    <property type="entry name" value="G_ENGA"/>
</dbReference>
<name>B0VG58_CLOAI</name>
<feature type="domain" description="EngA-type G" evidence="11">
    <location>
        <begin position="4"/>
        <end position="168"/>
    </location>
</feature>
<dbReference type="CDD" id="cd01895">
    <property type="entry name" value="EngA2"/>
    <property type="match status" value="1"/>
</dbReference>
<dbReference type="STRING" id="459349.CLOAM0371"/>
<protein>
    <recommendedName>
        <fullName evidence="2 8">GTPase Der</fullName>
    </recommendedName>
    <alternativeName>
        <fullName evidence="7 8">GTP-binding protein EngA</fullName>
    </alternativeName>
</protein>
<evidence type="ECO:0000313" key="12">
    <source>
        <dbReference type="EMBL" id="CAO80276.1"/>
    </source>
</evidence>
<evidence type="ECO:0000313" key="13">
    <source>
        <dbReference type="Proteomes" id="UP000002019"/>
    </source>
</evidence>
<evidence type="ECO:0000259" key="11">
    <source>
        <dbReference type="PROSITE" id="PS51712"/>
    </source>
</evidence>
<dbReference type="GO" id="GO:0005525">
    <property type="term" value="F:GTP binding"/>
    <property type="evidence" value="ECO:0007669"/>
    <property type="project" value="UniProtKB-UniRule"/>
</dbReference>
<evidence type="ECO:0000256" key="5">
    <source>
        <dbReference type="ARBA" id="ARBA00022741"/>
    </source>
</evidence>
<dbReference type="Pfam" id="PF01926">
    <property type="entry name" value="MMR_HSR1"/>
    <property type="match status" value="2"/>
</dbReference>
<evidence type="ECO:0000256" key="8">
    <source>
        <dbReference type="HAMAP-Rule" id="MF_00195"/>
    </source>
</evidence>
<dbReference type="OrthoDB" id="9805918at2"/>
<dbReference type="CDD" id="cd01894">
    <property type="entry name" value="EngA1"/>
    <property type="match status" value="1"/>
</dbReference>
<dbReference type="PANTHER" id="PTHR43834">
    <property type="entry name" value="GTPASE DER"/>
    <property type="match status" value="1"/>
</dbReference>
<evidence type="ECO:0000256" key="2">
    <source>
        <dbReference type="ARBA" id="ARBA00020953"/>
    </source>
</evidence>
<evidence type="ECO:0000256" key="1">
    <source>
        <dbReference type="ARBA" id="ARBA00008279"/>
    </source>
</evidence>
<dbReference type="FunFam" id="3.30.300.20:FF:000004">
    <property type="entry name" value="GTPase Der"/>
    <property type="match status" value="1"/>
</dbReference>
<evidence type="ECO:0000256" key="7">
    <source>
        <dbReference type="ARBA" id="ARBA00032345"/>
    </source>
</evidence>
<proteinExistence type="inferred from homology"/>
<feature type="binding site" evidence="8">
    <location>
        <begin position="186"/>
        <end position="193"/>
    </location>
    <ligand>
        <name>GTP</name>
        <dbReference type="ChEBI" id="CHEBI:37565"/>
        <label>2</label>
    </ligand>
</feature>